<dbReference type="EMBL" id="JACHGJ010000001">
    <property type="protein sequence ID" value="MBB6479194.1"/>
    <property type="molecule type" value="Genomic_DNA"/>
</dbReference>
<protein>
    <submittedName>
        <fullName evidence="1">Uncharacterized protein</fullName>
    </submittedName>
</protein>
<dbReference type="AlphaFoldDB" id="A0A841R2E6"/>
<comment type="caution">
    <text evidence="1">The sequence shown here is derived from an EMBL/GenBank/DDBJ whole genome shotgun (WGS) entry which is preliminary data.</text>
</comment>
<evidence type="ECO:0000313" key="1">
    <source>
        <dbReference type="EMBL" id="MBB6479194.1"/>
    </source>
</evidence>
<keyword evidence="2" id="KW-1185">Reference proteome</keyword>
<reference evidence="1 2" key="1">
    <citation type="submission" date="2020-08" db="EMBL/GenBank/DDBJ databases">
        <title>Genomic Encyclopedia of Type Strains, Phase IV (KMG-IV): sequencing the most valuable type-strain genomes for metagenomic binning, comparative biology and taxonomic classification.</title>
        <authorList>
            <person name="Goeker M."/>
        </authorList>
    </citation>
    <scope>NUCLEOTIDE SEQUENCE [LARGE SCALE GENOMIC DNA]</scope>
    <source>
        <strain evidence="1 2">DSM 2461</strain>
    </source>
</reference>
<name>A0A841R2E6_9SPIO</name>
<proteinExistence type="predicted"/>
<evidence type="ECO:0000313" key="2">
    <source>
        <dbReference type="Proteomes" id="UP000587760"/>
    </source>
</evidence>
<dbReference type="RefSeq" id="WP_184744153.1">
    <property type="nucleotide sequence ID" value="NZ_JACHGJ010000001.1"/>
</dbReference>
<organism evidence="1 2">
    <name type="scientific">Spirochaeta isovalerica</name>
    <dbReference type="NCBI Taxonomy" id="150"/>
    <lineage>
        <taxon>Bacteria</taxon>
        <taxon>Pseudomonadati</taxon>
        <taxon>Spirochaetota</taxon>
        <taxon>Spirochaetia</taxon>
        <taxon>Spirochaetales</taxon>
        <taxon>Spirochaetaceae</taxon>
        <taxon>Spirochaeta</taxon>
    </lineage>
</organism>
<dbReference type="Proteomes" id="UP000587760">
    <property type="component" value="Unassembled WGS sequence"/>
</dbReference>
<sequence>MSDLKYLTTRQLTEIIKYKGSGDYEKNCVPISGNPRKHPYDANRLILIIESHDDKTVFHDFKLNDIAHIEELPNLTKDDVSLRQVQLWVRKDSWIIRSEAYRCVPKR</sequence>
<accession>A0A841R2E6</accession>
<gene>
    <name evidence="1" type="ORF">HNR50_000827</name>
</gene>